<accession>A0A0L0M5V6</accession>
<dbReference type="GO" id="GO:0016616">
    <property type="term" value="F:oxidoreductase activity, acting on the CH-OH group of donors, NAD or NADP as acceptor"/>
    <property type="evidence" value="ECO:0007669"/>
    <property type="project" value="InterPro"/>
</dbReference>
<dbReference type="GO" id="GO:0004553">
    <property type="term" value="F:hydrolase activity, hydrolyzing O-glycosyl compounds"/>
    <property type="evidence" value="ECO:0007669"/>
    <property type="project" value="InterPro"/>
</dbReference>
<evidence type="ECO:0000313" key="9">
    <source>
        <dbReference type="Proteomes" id="UP000036959"/>
    </source>
</evidence>
<keyword evidence="2 6" id="KW-0479">Metal-binding</keyword>
<dbReference type="AlphaFoldDB" id="A0A0L0M5V6"/>
<dbReference type="Proteomes" id="UP000036959">
    <property type="component" value="Unassembled WGS sequence"/>
</dbReference>
<comment type="caution">
    <text evidence="8">The sequence shown here is derived from an EMBL/GenBank/DDBJ whole genome shotgun (WGS) entry which is preliminary data.</text>
</comment>
<dbReference type="InterPro" id="IPR036291">
    <property type="entry name" value="NAD(P)-bd_dom_sf"/>
</dbReference>
<evidence type="ECO:0000256" key="6">
    <source>
        <dbReference type="PIRSR" id="PIRSR601088-3"/>
    </source>
</evidence>
<organism evidence="8 9">
    <name type="scientific">Candidatus Burkholderia verschuerenii</name>
    <dbReference type="NCBI Taxonomy" id="242163"/>
    <lineage>
        <taxon>Bacteria</taxon>
        <taxon>Pseudomonadati</taxon>
        <taxon>Pseudomonadota</taxon>
        <taxon>Betaproteobacteria</taxon>
        <taxon>Burkholderiales</taxon>
        <taxon>Burkholderiaceae</taxon>
        <taxon>Burkholderia</taxon>
    </lineage>
</organism>
<evidence type="ECO:0000313" key="8">
    <source>
        <dbReference type="EMBL" id="KND57651.1"/>
    </source>
</evidence>
<dbReference type="PRINTS" id="PR00732">
    <property type="entry name" value="GLHYDRLASE4"/>
</dbReference>
<feature type="binding site" evidence="6">
    <location>
        <position position="192"/>
    </location>
    <ligand>
        <name>Mn(2+)</name>
        <dbReference type="ChEBI" id="CHEBI:29035"/>
    </ligand>
</feature>
<dbReference type="PANTHER" id="PTHR32092:SF5">
    <property type="entry name" value="6-PHOSPHO-BETA-GLUCOSIDASE"/>
    <property type="match status" value="1"/>
</dbReference>
<comment type="similarity">
    <text evidence="1">Belongs to the glycosyl hydrolase 4 family.</text>
</comment>
<evidence type="ECO:0000256" key="4">
    <source>
        <dbReference type="ARBA" id="ARBA00023211"/>
    </source>
</evidence>
<keyword evidence="9" id="KW-1185">Reference proteome</keyword>
<dbReference type="SUPFAM" id="SSF56327">
    <property type="entry name" value="LDH C-terminal domain-like"/>
    <property type="match status" value="1"/>
</dbReference>
<feature type="binding site" evidence="6">
    <location>
        <position position="162"/>
    </location>
    <ligand>
        <name>Mn(2+)</name>
        <dbReference type="ChEBI" id="CHEBI:29035"/>
    </ligand>
</feature>
<evidence type="ECO:0000256" key="1">
    <source>
        <dbReference type="ARBA" id="ARBA00010141"/>
    </source>
</evidence>
<feature type="binding site" evidence="5">
    <location>
        <position position="87"/>
    </location>
    <ligand>
        <name>substrate</name>
    </ligand>
</feature>
<dbReference type="GO" id="GO:0046872">
    <property type="term" value="F:metal ion binding"/>
    <property type="evidence" value="ECO:0007669"/>
    <property type="project" value="UniProtKB-KW"/>
</dbReference>
<evidence type="ECO:0000256" key="2">
    <source>
        <dbReference type="ARBA" id="ARBA00022723"/>
    </source>
</evidence>
<evidence type="ECO:0000256" key="7">
    <source>
        <dbReference type="PIRSR" id="PIRSR601088-4"/>
    </source>
</evidence>
<feature type="site" description="Increases basicity of active site Tyr" evidence="7">
    <location>
        <position position="103"/>
    </location>
</feature>
<dbReference type="GO" id="GO:0005975">
    <property type="term" value="P:carbohydrate metabolic process"/>
    <property type="evidence" value="ECO:0007669"/>
    <property type="project" value="InterPro"/>
</dbReference>
<protein>
    <submittedName>
        <fullName evidence="8">6-phospho-beta-glucosidase</fullName>
    </submittedName>
</protein>
<dbReference type="Gene3D" id="3.40.50.720">
    <property type="entry name" value="NAD(P)-binding Rossmann-like Domain"/>
    <property type="match status" value="1"/>
</dbReference>
<evidence type="ECO:0000256" key="3">
    <source>
        <dbReference type="ARBA" id="ARBA00023027"/>
    </source>
</evidence>
<gene>
    <name evidence="8" type="ORF">BVER_02330</name>
</gene>
<reference evidence="9" key="1">
    <citation type="submission" date="2015-06" db="EMBL/GenBank/DDBJ databases">
        <title>Comparative genomics of Burkholderia leaf nodule symbionts.</title>
        <authorList>
            <person name="Carlier A."/>
            <person name="Eberl L."/>
            <person name="Pinto-Carbo M."/>
        </authorList>
    </citation>
    <scope>NUCLEOTIDE SEQUENCE [LARGE SCALE GENOMIC DNA]</scope>
    <source>
        <strain evidence="9">UZHbot4</strain>
    </source>
</reference>
<keyword evidence="6" id="KW-0408">Iron</keyword>
<dbReference type="Gene3D" id="3.90.110.10">
    <property type="entry name" value="Lactate dehydrogenase/glycoside hydrolase, family 4, C-terminal"/>
    <property type="match status" value="1"/>
</dbReference>
<name>A0A0L0M5V6_9BURK</name>
<keyword evidence="6" id="KW-0170">Cobalt</keyword>
<proteinExistence type="inferred from homology"/>
<dbReference type="Pfam" id="PF02056">
    <property type="entry name" value="Glyco_hydro_4"/>
    <property type="match status" value="1"/>
</dbReference>
<dbReference type="RefSeq" id="WP_050455676.1">
    <property type="nucleotide sequence ID" value="NZ_LFJJ01000227.1"/>
</dbReference>
<evidence type="ECO:0000256" key="5">
    <source>
        <dbReference type="PIRSR" id="PIRSR601088-2"/>
    </source>
</evidence>
<sequence>MSTLAIVGGSSPFTVELFHQLALTELREQPYELRLHGRNLDALELVRHFAAATLPAWRILAMSDLDEALDGADIVVHQARYGGLEGRFQDERLASMLNTLVDETLGPGGLQAALRIAEGVLAFSSTALRRCPDAWILNLVNPLGISTSLIAGTGLQLCLGLCELPTVTHRHIVDLLGVTVPELAWDYVGLNHRGFLYNLRVGDENVLPKLLTALCDERVDNGVCDIGSELIAQLDAVPLKYFRMLNGQPIHEPGRAHALKKVRERAYQELLQRPAVYPPSIRARSMPWYEHAVVPTIAVLLGHAPSITCTANIGGSNDIAQERMVRLDRDKLTIKSPGPPPPLVAEWMARFRQHEESVLTATRCRTRAAVVAALKLDPLLCCDQVRIAADLIDV</sequence>
<dbReference type="InterPro" id="IPR001088">
    <property type="entry name" value="Glyco_hydro_4"/>
</dbReference>
<dbReference type="InterPro" id="IPR015955">
    <property type="entry name" value="Lactate_DH/Glyco_Ohase_4_C"/>
</dbReference>
<dbReference type="PATRIC" id="fig|242163.4.peg.3238"/>
<dbReference type="PANTHER" id="PTHR32092">
    <property type="entry name" value="6-PHOSPHO-BETA-GLUCOSIDASE-RELATED"/>
    <property type="match status" value="1"/>
</dbReference>
<keyword evidence="3" id="KW-0520">NAD</keyword>
<keyword evidence="6" id="KW-0533">Nickel</keyword>
<dbReference type="SUPFAM" id="SSF51735">
    <property type="entry name" value="NAD(P)-binding Rossmann-fold domains"/>
    <property type="match status" value="1"/>
</dbReference>
<dbReference type="EMBL" id="LFJJ01000227">
    <property type="protein sequence ID" value="KND57651.1"/>
    <property type="molecule type" value="Genomic_DNA"/>
</dbReference>
<feature type="binding site" evidence="5">
    <location>
        <position position="141"/>
    </location>
    <ligand>
        <name>substrate</name>
    </ligand>
</feature>
<keyword evidence="4 6" id="KW-0464">Manganese</keyword>